<evidence type="ECO:0000313" key="4">
    <source>
        <dbReference type="EMBL" id="KAK4215049.1"/>
    </source>
</evidence>
<gene>
    <name evidence="4" type="ORF">QBC37DRAFT_419873</name>
</gene>
<evidence type="ECO:0000313" key="5">
    <source>
        <dbReference type="Proteomes" id="UP001301769"/>
    </source>
</evidence>
<protein>
    <recommendedName>
        <fullName evidence="6">Ser-Thr-rich glycosyl-phosphatidyl-inositol-anchored membrane family-domain-containing protein</fullName>
    </recommendedName>
</protein>
<feature type="region of interest" description="Disordered" evidence="1">
    <location>
        <begin position="147"/>
        <end position="179"/>
    </location>
</feature>
<feature type="compositionally biased region" description="Polar residues" evidence="1">
    <location>
        <begin position="158"/>
        <end position="179"/>
    </location>
</feature>
<keyword evidence="2" id="KW-1133">Transmembrane helix</keyword>
<evidence type="ECO:0000256" key="1">
    <source>
        <dbReference type="SAM" id="MobiDB-lite"/>
    </source>
</evidence>
<organism evidence="4 5">
    <name type="scientific">Rhypophila decipiens</name>
    <dbReference type="NCBI Taxonomy" id="261697"/>
    <lineage>
        <taxon>Eukaryota</taxon>
        <taxon>Fungi</taxon>
        <taxon>Dikarya</taxon>
        <taxon>Ascomycota</taxon>
        <taxon>Pezizomycotina</taxon>
        <taxon>Sordariomycetes</taxon>
        <taxon>Sordariomycetidae</taxon>
        <taxon>Sordariales</taxon>
        <taxon>Naviculisporaceae</taxon>
        <taxon>Rhypophila</taxon>
    </lineage>
</organism>
<dbReference type="Proteomes" id="UP001301769">
    <property type="component" value="Unassembled WGS sequence"/>
</dbReference>
<feature type="signal peptide" evidence="3">
    <location>
        <begin position="1"/>
        <end position="26"/>
    </location>
</feature>
<comment type="caution">
    <text evidence="4">The sequence shown here is derived from an EMBL/GenBank/DDBJ whole genome shotgun (WGS) entry which is preliminary data.</text>
</comment>
<keyword evidence="2" id="KW-0472">Membrane</keyword>
<feature type="transmembrane region" description="Helical" evidence="2">
    <location>
        <begin position="183"/>
        <end position="205"/>
    </location>
</feature>
<evidence type="ECO:0008006" key="6">
    <source>
        <dbReference type="Google" id="ProtNLM"/>
    </source>
</evidence>
<evidence type="ECO:0000256" key="2">
    <source>
        <dbReference type="SAM" id="Phobius"/>
    </source>
</evidence>
<feature type="chain" id="PRO_5042917228" description="Ser-Thr-rich glycosyl-phosphatidyl-inositol-anchored membrane family-domain-containing protein" evidence="3">
    <location>
        <begin position="27"/>
        <end position="388"/>
    </location>
</feature>
<keyword evidence="5" id="KW-1185">Reference proteome</keyword>
<accession>A0AAN7B952</accession>
<sequence>MVKSKHRNINVAVLVVIAVLAPLCRAIHFTNPNWDARPGEILHLTWTDQVKWATITLMSGQPEASVKEGNDVVISYSQELELQWRVPDDKPEGDYFLLIHDLSGNTNYSPVFRLASAAQRTVIASVPFTTSVAFFTLSTGTLSAATGATATPTGSLSQPTGSNNSTQPEVPQTSSDLSTGTKAGIAVGATIGIMALLGGMSFFFYHRGKAIGASRRDDDHLSPGGWRHPWKRRRLQSRDGSDLEDGGVGKFRSPTPTPQELSGEDKLPSELGSDVGPAEIGTDWPAVAELSAGELCMEEMEQECGEIKLSPLTVSESGSEYRAGEKPVVSPLTPVPPDKNSDHKESEKYLRRTTDGAGQGHDRQDTKPLEIQIQLKEATGSPPRDKKG</sequence>
<feature type="compositionally biased region" description="Basic and acidic residues" evidence="1">
    <location>
        <begin position="339"/>
        <end position="368"/>
    </location>
</feature>
<evidence type="ECO:0000256" key="3">
    <source>
        <dbReference type="SAM" id="SignalP"/>
    </source>
</evidence>
<name>A0AAN7B952_9PEZI</name>
<reference evidence="4" key="1">
    <citation type="journal article" date="2023" name="Mol. Phylogenet. Evol.">
        <title>Genome-scale phylogeny and comparative genomics of the fungal order Sordariales.</title>
        <authorList>
            <person name="Hensen N."/>
            <person name="Bonometti L."/>
            <person name="Westerberg I."/>
            <person name="Brannstrom I.O."/>
            <person name="Guillou S."/>
            <person name="Cros-Aarteil S."/>
            <person name="Calhoun S."/>
            <person name="Haridas S."/>
            <person name="Kuo A."/>
            <person name="Mondo S."/>
            <person name="Pangilinan J."/>
            <person name="Riley R."/>
            <person name="LaButti K."/>
            <person name="Andreopoulos B."/>
            <person name="Lipzen A."/>
            <person name="Chen C."/>
            <person name="Yan M."/>
            <person name="Daum C."/>
            <person name="Ng V."/>
            <person name="Clum A."/>
            <person name="Steindorff A."/>
            <person name="Ohm R.A."/>
            <person name="Martin F."/>
            <person name="Silar P."/>
            <person name="Natvig D.O."/>
            <person name="Lalanne C."/>
            <person name="Gautier V."/>
            <person name="Ament-Velasquez S.L."/>
            <person name="Kruys A."/>
            <person name="Hutchinson M.I."/>
            <person name="Powell A.J."/>
            <person name="Barry K."/>
            <person name="Miller A.N."/>
            <person name="Grigoriev I.V."/>
            <person name="Debuchy R."/>
            <person name="Gladieux P."/>
            <person name="Hiltunen Thoren M."/>
            <person name="Johannesson H."/>
        </authorList>
    </citation>
    <scope>NUCLEOTIDE SEQUENCE</scope>
    <source>
        <strain evidence="4">PSN293</strain>
    </source>
</reference>
<reference evidence="4" key="2">
    <citation type="submission" date="2023-05" db="EMBL/GenBank/DDBJ databases">
        <authorList>
            <consortium name="Lawrence Berkeley National Laboratory"/>
            <person name="Steindorff A."/>
            <person name="Hensen N."/>
            <person name="Bonometti L."/>
            <person name="Westerberg I."/>
            <person name="Brannstrom I.O."/>
            <person name="Guillou S."/>
            <person name="Cros-Aarteil S."/>
            <person name="Calhoun S."/>
            <person name="Haridas S."/>
            <person name="Kuo A."/>
            <person name="Mondo S."/>
            <person name="Pangilinan J."/>
            <person name="Riley R."/>
            <person name="Labutti K."/>
            <person name="Andreopoulos B."/>
            <person name="Lipzen A."/>
            <person name="Chen C."/>
            <person name="Yanf M."/>
            <person name="Daum C."/>
            <person name="Ng V."/>
            <person name="Clum A."/>
            <person name="Ohm R."/>
            <person name="Martin F."/>
            <person name="Silar P."/>
            <person name="Natvig D."/>
            <person name="Lalanne C."/>
            <person name="Gautier V."/>
            <person name="Ament-Velasquez S.L."/>
            <person name="Kruys A."/>
            <person name="Hutchinson M.I."/>
            <person name="Powell A.J."/>
            <person name="Barry K."/>
            <person name="Miller A.N."/>
            <person name="Grigoriev I.V."/>
            <person name="Debuchy R."/>
            <person name="Gladieux P."/>
            <person name="Thoren M.H."/>
            <person name="Johannesson H."/>
        </authorList>
    </citation>
    <scope>NUCLEOTIDE SEQUENCE</scope>
    <source>
        <strain evidence="4">PSN293</strain>
    </source>
</reference>
<feature type="compositionally biased region" description="Low complexity" evidence="1">
    <location>
        <begin position="147"/>
        <end position="157"/>
    </location>
</feature>
<dbReference type="AlphaFoldDB" id="A0AAN7B952"/>
<keyword evidence="3" id="KW-0732">Signal</keyword>
<proteinExistence type="predicted"/>
<dbReference type="EMBL" id="MU858084">
    <property type="protein sequence ID" value="KAK4215049.1"/>
    <property type="molecule type" value="Genomic_DNA"/>
</dbReference>
<feature type="region of interest" description="Disordered" evidence="1">
    <location>
        <begin position="314"/>
        <end position="388"/>
    </location>
</feature>
<keyword evidence="2" id="KW-0812">Transmembrane</keyword>
<feature type="region of interest" description="Disordered" evidence="1">
    <location>
        <begin position="214"/>
        <end position="283"/>
    </location>
</feature>